<comment type="caution">
    <text evidence="1">The sequence shown here is derived from an EMBL/GenBank/DDBJ whole genome shotgun (WGS) entry which is preliminary data.</text>
</comment>
<keyword evidence="2" id="KW-1185">Reference proteome</keyword>
<reference evidence="1" key="1">
    <citation type="submission" date="2020-09" db="EMBL/GenBank/DDBJ databases">
        <title>Genome-Enabled Discovery of Anthraquinone Biosynthesis in Senna tora.</title>
        <authorList>
            <person name="Kang S.-H."/>
            <person name="Pandey R.P."/>
            <person name="Lee C.-M."/>
            <person name="Sim J.-S."/>
            <person name="Jeong J.-T."/>
            <person name="Choi B.-S."/>
            <person name="Jung M."/>
            <person name="Ginzburg D."/>
            <person name="Zhao K."/>
            <person name="Won S.Y."/>
            <person name="Oh T.-J."/>
            <person name="Yu Y."/>
            <person name="Kim N.-H."/>
            <person name="Lee O.R."/>
            <person name="Lee T.-H."/>
            <person name="Bashyal P."/>
            <person name="Kim T.-S."/>
            <person name="Lee W.-H."/>
            <person name="Kawkins C."/>
            <person name="Kim C.-K."/>
            <person name="Kim J.S."/>
            <person name="Ahn B.O."/>
            <person name="Rhee S.Y."/>
            <person name="Sohng J.K."/>
        </authorList>
    </citation>
    <scope>NUCLEOTIDE SEQUENCE</scope>
    <source>
        <tissue evidence="1">Leaf</tissue>
    </source>
</reference>
<proteinExistence type="predicted"/>
<gene>
    <name evidence="1" type="ORF">G2W53_039231</name>
</gene>
<accession>A0A834SM62</accession>
<evidence type="ECO:0000313" key="1">
    <source>
        <dbReference type="EMBL" id="KAF7807070.1"/>
    </source>
</evidence>
<evidence type="ECO:0000313" key="2">
    <source>
        <dbReference type="Proteomes" id="UP000634136"/>
    </source>
</evidence>
<protein>
    <submittedName>
        <fullName evidence="1">Uncharacterized protein</fullName>
    </submittedName>
</protein>
<dbReference type="Proteomes" id="UP000634136">
    <property type="component" value="Unassembled WGS sequence"/>
</dbReference>
<sequence length="45" mass="4913">MGEAAKPPILKGLLKPLFKVLVQTWETKSLVPSMGMGNLLPFPHP</sequence>
<dbReference type="AlphaFoldDB" id="A0A834SM62"/>
<dbReference type="EMBL" id="JAAIUW010000012">
    <property type="protein sequence ID" value="KAF7807070.1"/>
    <property type="molecule type" value="Genomic_DNA"/>
</dbReference>
<name>A0A834SM62_9FABA</name>
<organism evidence="1 2">
    <name type="scientific">Senna tora</name>
    <dbReference type="NCBI Taxonomy" id="362788"/>
    <lineage>
        <taxon>Eukaryota</taxon>
        <taxon>Viridiplantae</taxon>
        <taxon>Streptophyta</taxon>
        <taxon>Embryophyta</taxon>
        <taxon>Tracheophyta</taxon>
        <taxon>Spermatophyta</taxon>
        <taxon>Magnoliopsida</taxon>
        <taxon>eudicotyledons</taxon>
        <taxon>Gunneridae</taxon>
        <taxon>Pentapetalae</taxon>
        <taxon>rosids</taxon>
        <taxon>fabids</taxon>
        <taxon>Fabales</taxon>
        <taxon>Fabaceae</taxon>
        <taxon>Caesalpinioideae</taxon>
        <taxon>Cassia clade</taxon>
        <taxon>Senna</taxon>
    </lineage>
</organism>